<keyword evidence="1" id="KW-0597">Phosphoprotein</keyword>
<dbReference type="CDD" id="cd17557">
    <property type="entry name" value="REC_Rcp-like"/>
    <property type="match status" value="1"/>
</dbReference>
<feature type="domain" description="Response regulatory" evidence="2">
    <location>
        <begin position="8"/>
        <end position="132"/>
    </location>
</feature>
<proteinExistence type="predicted"/>
<reference evidence="3 4" key="1">
    <citation type="submission" date="2024-04" db="EMBL/GenBank/DDBJ databases">
        <title>Draft genome sequence of Pseudophaeobacter arcticus NBRC 116598.</title>
        <authorList>
            <person name="Miyakawa T."/>
            <person name="Kusuya Y."/>
            <person name="Miura T."/>
        </authorList>
    </citation>
    <scope>NUCLEOTIDE SEQUENCE [LARGE SCALE GENOMIC DNA]</scope>
    <source>
        <strain evidence="3 4">SU-CL00105</strain>
    </source>
</reference>
<evidence type="ECO:0000313" key="3">
    <source>
        <dbReference type="EMBL" id="GAA6195490.1"/>
    </source>
</evidence>
<dbReference type="Gene3D" id="3.40.50.2300">
    <property type="match status" value="1"/>
</dbReference>
<feature type="modified residue" description="4-aspartylphosphate" evidence="1">
    <location>
        <position position="65"/>
    </location>
</feature>
<dbReference type="InterPro" id="IPR011006">
    <property type="entry name" value="CheY-like_superfamily"/>
</dbReference>
<dbReference type="SUPFAM" id="SSF52172">
    <property type="entry name" value="CheY-like"/>
    <property type="match status" value="1"/>
</dbReference>
<dbReference type="InterPro" id="IPR001789">
    <property type="entry name" value="Sig_transdc_resp-reg_receiver"/>
</dbReference>
<evidence type="ECO:0000256" key="1">
    <source>
        <dbReference type="PROSITE-ProRule" id="PRU00169"/>
    </source>
</evidence>
<evidence type="ECO:0000259" key="2">
    <source>
        <dbReference type="PROSITE" id="PS50110"/>
    </source>
</evidence>
<dbReference type="Pfam" id="PF00072">
    <property type="entry name" value="Response_reg"/>
    <property type="match status" value="1"/>
</dbReference>
<accession>A0ABQ0AI15</accession>
<dbReference type="PROSITE" id="PS50110">
    <property type="entry name" value="RESPONSE_REGULATORY"/>
    <property type="match status" value="1"/>
</dbReference>
<dbReference type="PANTHER" id="PTHR44520:SF2">
    <property type="entry name" value="RESPONSE REGULATOR RCP1"/>
    <property type="match status" value="1"/>
</dbReference>
<dbReference type="RefSeq" id="WP_295454367.1">
    <property type="nucleotide sequence ID" value="NZ_BAABWU010000002.1"/>
</dbReference>
<comment type="caution">
    <text evidence="3">The sequence shown here is derived from an EMBL/GenBank/DDBJ whole genome shotgun (WGS) entry which is preliminary data.</text>
</comment>
<dbReference type="InterPro" id="IPR052893">
    <property type="entry name" value="TCS_response_regulator"/>
</dbReference>
<dbReference type="SMART" id="SM00448">
    <property type="entry name" value="REC"/>
    <property type="match status" value="1"/>
</dbReference>
<protein>
    <submittedName>
        <fullName evidence="3">Response regulator</fullName>
    </submittedName>
</protein>
<dbReference type="Proteomes" id="UP001441944">
    <property type="component" value="Unassembled WGS sequence"/>
</dbReference>
<evidence type="ECO:0000313" key="4">
    <source>
        <dbReference type="Proteomes" id="UP001441944"/>
    </source>
</evidence>
<dbReference type="EMBL" id="BAABWU010000002">
    <property type="protein sequence ID" value="GAA6195490.1"/>
    <property type="molecule type" value="Genomic_DNA"/>
</dbReference>
<organism evidence="3 4">
    <name type="scientific">Pseudophaeobacter arcticus</name>
    <dbReference type="NCBI Taxonomy" id="385492"/>
    <lineage>
        <taxon>Bacteria</taxon>
        <taxon>Pseudomonadati</taxon>
        <taxon>Pseudomonadota</taxon>
        <taxon>Alphaproteobacteria</taxon>
        <taxon>Rhodobacterales</taxon>
        <taxon>Paracoccaceae</taxon>
        <taxon>Pseudophaeobacter</taxon>
    </lineage>
</organism>
<name>A0ABQ0AI15_9RHOB</name>
<gene>
    <name evidence="3" type="ORF">NBRC116598_09340</name>
</gene>
<sequence length="148" mass="16298">MKQPQEITLLIVDDDDIGVASVQRAMRKLGMSNPVRVGRNGLEALEQLQVLNDTPGRNPCLVLLDLNMPRMNGLEFLAELRSRPELAHTIVFVLTTSEDPADVANSNRYNVAGYVVKKNAYQSVLATVEMLQHYLRIACPGVIAPSAI</sequence>
<keyword evidence="4" id="KW-1185">Reference proteome</keyword>
<dbReference type="PANTHER" id="PTHR44520">
    <property type="entry name" value="RESPONSE REGULATOR RCP1-RELATED"/>
    <property type="match status" value="1"/>
</dbReference>